<dbReference type="EMBL" id="JAPDFW010000050">
    <property type="protein sequence ID" value="KAJ5078679.1"/>
    <property type="molecule type" value="Genomic_DNA"/>
</dbReference>
<dbReference type="OMA" id="KWHEDGD"/>
<dbReference type="Pfam" id="PF01556">
    <property type="entry name" value="DnaJ_C"/>
    <property type="match status" value="1"/>
</dbReference>
<dbReference type="Gene3D" id="1.10.287.110">
    <property type="entry name" value="DnaJ domain"/>
    <property type="match status" value="1"/>
</dbReference>
<protein>
    <submittedName>
        <fullName evidence="3">DNAj-related protein scj1</fullName>
    </submittedName>
</protein>
<dbReference type="InterPro" id="IPR008971">
    <property type="entry name" value="HSP40/DnaJ_pept-bd"/>
</dbReference>
<dbReference type="PROSITE" id="PS50076">
    <property type="entry name" value="DNAJ_2"/>
    <property type="match status" value="1"/>
</dbReference>
<dbReference type="CDD" id="cd10747">
    <property type="entry name" value="DnaJ_C"/>
    <property type="match status" value="1"/>
</dbReference>
<keyword evidence="4" id="KW-1185">Reference proteome</keyword>
<dbReference type="InterPro" id="IPR018253">
    <property type="entry name" value="DnaJ_domain_CS"/>
</dbReference>
<dbReference type="InterPro" id="IPR044713">
    <property type="entry name" value="DNJA1/2-like"/>
</dbReference>
<dbReference type="InterPro" id="IPR036869">
    <property type="entry name" value="J_dom_sf"/>
</dbReference>
<proteinExistence type="predicted"/>
<dbReference type="PRINTS" id="PR00625">
    <property type="entry name" value="JDOMAIN"/>
</dbReference>
<dbReference type="SUPFAM" id="SSF49493">
    <property type="entry name" value="HSP40/DnaJ peptide-binding domain"/>
    <property type="match status" value="2"/>
</dbReference>
<dbReference type="PANTHER" id="PTHR43888">
    <property type="entry name" value="DNAJ-LIKE-2, ISOFORM A-RELATED"/>
    <property type="match status" value="1"/>
</dbReference>
<keyword evidence="1" id="KW-0732">Signal</keyword>
<feature type="chain" id="PRO_5040447084" evidence="1">
    <location>
        <begin position="24"/>
        <end position="320"/>
    </location>
</feature>
<dbReference type="GO" id="GO:0030544">
    <property type="term" value="F:Hsp70 protein binding"/>
    <property type="evidence" value="ECO:0007669"/>
    <property type="project" value="InterPro"/>
</dbReference>
<evidence type="ECO:0000313" key="3">
    <source>
        <dbReference type="EMBL" id="KAJ5078679.1"/>
    </source>
</evidence>
<feature type="signal peptide" evidence="1">
    <location>
        <begin position="1"/>
        <end position="23"/>
    </location>
</feature>
<dbReference type="InterPro" id="IPR002939">
    <property type="entry name" value="DnaJ_C"/>
</dbReference>
<comment type="caution">
    <text evidence="3">The sequence shown here is derived from an EMBL/GenBank/DDBJ whole genome shotgun (WGS) entry which is preliminary data.</text>
</comment>
<dbReference type="FunFam" id="2.60.260.20:FF:000013">
    <property type="entry name" value="DnaJ subfamily B member 11"/>
    <property type="match status" value="1"/>
</dbReference>
<dbReference type="GO" id="GO:0051082">
    <property type="term" value="F:unfolded protein binding"/>
    <property type="evidence" value="ECO:0007669"/>
    <property type="project" value="InterPro"/>
</dbReference>
<feature type="domain" description="J" evidence="2">
    <location>
        <begin position="22"/>
        <end position="86"/>
    </location>
</feature>
<dbReference type="AlphaFoldDB" id="A0A9Q0LUD0"/>
<organism evidence="3 4">
    <name type="scientific">Anaeramoeba ignava</name>
    <name type="common">Anaerobic marine amoeba</name>
    <dbReference type="NCBI Taxonomy" id="1746090"/>
    <lineage>
        <taxon>Eukaryota</taxon>
        <taxon>Metamonada</taxon>
        <taxon>Anaeramoebidae</taxon>
        <taxon>Anaeramoeba</taxon>
    </lineage>
</organism>
<dbReference type="Pfam" id="PF00226">
    <property type="entry name" value="DnaJ"/>
    <property type="match status" value="1"/>
</dbReference>
<reference evidence="3" key="1">
    <citation type="submission" date="2022-10" db="EMBL/GenBank/DDBJ databases">
        <title>Novel sulphate-reducing endosymbionts in the free-living metamonad Anaeramoeba.</title>
        <authorList>
            <person name="Jerlstrom-Hultqvist J."/>
            <person name="Cepicka I."/>
            <person name="Gallot-Lavallee L."/>
            <person name="Salas-Leiva D."/>
            <person name="Curtis B.A."/>
            <person name="Zahonova K."/>
            <person name="Pipaliya S."/>
            <person name="Dacks J."/>
            <person name="Roger A.J."/>
        </authorList>
    </citation>
    <scope>NUCLEOTIDE SEQUENCE</scope>
    <source>
        <strain evidence="3">BMAN</strain>
    </source>
</reference>
<dbReference type="GO" id="GO:0006457">
    <property type="term" value="P:protein folding"/>
    <property type="evidence" value="ECO:0007669"/>
    <property type="project" value="InterPro"/>
</dbReference>
<sequence length="320" mass="36399">MKIQTILLSLILFILIFTEHTKLYDILEIKKDASEAEIKKAYHRLSKKYHPDLNPSEDAHDKFIELANAYEILSDPQKRKIYDIHGEEGLQNNRQGFNPFDIFQTFTQSFQQGFPFTFEFGGGSRTKKGVNLELELFVDLVDLYKGKIFWIPYTKNVICSCPKGGYNCKACNGKSTKRLDTELIVVVEAGMHSGDPIVFELAGDEEPNTIPGDITFILTQTPHQFFTRNGDDLYMKIKVSLLDALIGFKVSIAHLDGTTFEIEENTVTSPGMIRKYSGKGMPKRNFPSDKGDLLIEFQVDFPKSLTENQKKEISSIFNQI</sequence>
<dbReference type="SMART" id="SM00271">
    <property type="entry name" value="DnaJ"/>
    <property type="match status" value="1"/>
</dbReference>
<name>A0A9Q0LUD0_ANAIG</name>
<dbReference type="InterPro" id="IPR001623">
    <property type="entry name" value="DnaJ_domain"/>
</dbReference>
<evidence type="ECO:0000313" key="4">
    <source>
        <dbReference type="Proteomes" id="UP001149090"/>
    </source>
</evidence>
<evidence type="ECO:0000259" key="2">
    <source>
        <dbReference type="PROSITE" id="PS50076"/>
    </source>
</evidence>
<dbReference type="OrthoDB" id="550424at2759"/>
<gene>
    <name evidence="3" type="ORF">M0811_14790</name>
</gene>
<dbReference type="Proteomes" id="UP001149090">
    <property type="component" value="Unassembled WGS sequence"/>
</dbReference>
<evidence type="ECO:0000256" key="1">
    <source>
        <dbReference type="SAM" id="SignalP"/>
    </source>
</evidence>
<dbReference type="PROSITE" id="PS00636">
    <property type="entry name" value="DNAJ_1"/>
    <property type="match status" value="1"/>
</dbReference>
<accession>A0A9Q0LUD0</accession>
<dbReference type="Gene3D" id="2.60.260.20">
    <property type="entry name" value="Urease metallochaperone UreE, N-terminal domain"/>
    <property type="match status" value="2"/>
</dbReference>
<dbReference type="SUPFAM" id="SSF46565">
    <property type="entry name" value="Chaperone J-domain"/>
    <property type="match status" value="1"/>
</dbReference>
<dbReference type="CDD" id="cd06257">
    <property type="entry name" value="DnaJ"/>
    <property type="match status" value="1"/>
</dbReference>